<dbReference type="InterPro" id="IPR004364">
    <property type="entry name" value="Aa-tRNA-synt_II"/>
</dbReference>
<comment type="caution">
    <text evidence="5">The sequence shown here is derived from an EMBL/GenBank/DDBJ whole genome shotgun (WGS) entry which is preliminary data.</text>
</comment>
<dbReference type="SUPFAM" id="SSF55681">
    <property type="entry name" value="Class II aaRS and biotin synthetases"/>
    <property type="match status" value="1"/>
</dbReference>
<accession>A0A101H022</accession>
<dbReference type="Gene3D" id="3.30.930.10">
    <property type="entry name" value="Bira Bifunctional Protein, Domain 2"/>
    <property type="match status" value="1"/>
</dbReference>
<dbReference type="PANTHER" id="PTHR42918">
    <property type="entry name" value="LYSYL-TRNA SYNTHETASE"/>
    <property type="match status" value="1"/>
</dbReference>
<keyword evidence="3" id="KW-0067">ATP-binding</keyword>
<dbReference type="GO" id="GO:0005829">
    <property type="term" value="C:cytosol"/>
    <property type="evidence" value="ECO:0007669"/>
    <property type="project" value="TreeGrafter"/>
</dbReference>
<dbReference type="PANTHER" id="PTHR42918:SF15">
    <property type="entry name" value="LYSINE--TRNA LIGASE, CHLOROPLASTIC_MITOCHONDRIAL"/>
    <property type="match status" value="1"/>
</dbReference>
<evidence type="ECO:0000259" key="4">
    <source>
        <dbReference type="Pfam" id="PF00152"/>
    </source>
</evidence>
<evidence type="ECO:0000313" key="6">
    <source>
        <dbReference type="Proteomes" id="UP000053469"/>
    </source>
</evidence>
<gene>
    <name evidence="5" type="ORF">XD87_0036</name>
</gene>
<feature type="domain" description="Aminoacyl-tRNA synthetase class II (D/K/N)" evidence="4">
    <location>
        <begin position="5"/>
        <end position="96"/>
    </location>
</feature>
<dbReference type="Pfam" id="PF00152">
    <property type="entry name" value="tRNA-synt_2"/>
    <property type="match status" value="1"/>
</dbReference>
<dbReference type="GO" id="GO:0006430">
    <property type="term" value="P:lysyl-tRNA aminoacylation"/>
    <property type="evidence" value="ECO:0007669"/>
    <property type="project" value="TreeGrafter"/>
</dbReference>
<dbReference type="PATRIC" id="fig|1641388.3.peg.406"/>
<evidence type="ECO:0000313" key="5">
    <source>
        <dbReference type="EMBL" id="KUK67558.1"/>
    </source>
</evidence>
<dbReference type="GO" id="GO:0000049">
    <property type="term" value="F:tRNA binding"/>
    <property type="evidence" value="ECO:0007669"/>
    <property type="project" value="TreeGrafter"/>
</dbReference>
<feature type="non-terminal residue" evidence="5">
    <location>
        <position position="1"/>
    </location>
</feature>
<dbReference type="GO" id="GO:0005524">
    <property type="term" value="F:ATP binding"/>
    <property type="evidence" value="ECO:0007669"/>
    <property type="project" value="InterPro"/>
</dbReference>
<protein>
    <submittedName>
        <fullName evidence="5">Lysine--tRNA ligase</fullName>
    </submittedName>
</protein>
<sequence length="100" mass="11711">EGEYVQMFQFIIDSMEMCRTYGELNNPLEQRARFEEQQESKKEGKDEENWSADYEFVEAMEYGMPPQSGSGLGIDRWVKVLTNAQSLRECIAYPIMKPEK</sequence>
<evidence type="ECO:0000256" key="1">
    <source>
        <dbReference type="ARBA" id="ARBA00022598"/>
    </source>
</evidence>
<name>A0A101H022_9BACT</name>
<proteinExistence type="predicted"/>
<evidence type="ECO:0000256" key="2">
    <source>
        <dbReference type="ARBA" id="ARBA00022741"/>
    </source>
</evidence>
<dbReference type="GO" id="GO:0004824">
    <property type="term" value="F:lysine-tRNA ligase activity"/>
    <property type="evidence" value="ECO:0007669"/>
    <property type="project" value="TreeGrafter"/>
</dbReference>
<keyword evidence="1 5" id="KW-0436">Ligase</keyword>
<evidence type="ECO:0000256" key="3">
    <source>
        <dbReference type="ARBA" id="ARBA00022840"/>
    </source>
</evidence>
<organism evidence="5 6">
    <name type="scientific">candidate division WS6 bacterium 36_33</name>
    <dbReference type="NCBI Taxonomy" id="1641388"/>
    <lineage>
        <taxon>Bacteria</taxon>
        <taxon>Candidatus Dojkabacteria</taxon>
    </lineage>
</organism>
<keyword evidence="2" id="KW-0547">Nucleotide-binding</keyword>
<reference evidence="6" key="1">
    <citation type="journal article" date="2015" name="MBio">
        <title>Genome-Resolved Metagenomic Analysis Reveals Roles for Candidate Phyla and Other Microbial Community Members in Biogeochemical Transformations in Oil Reservoirs.</title>
        <authorList>
            <person name="Hu P."/>
            <person name="Tom L."/>
            <person name="Singh A."/>
            <person name="Thomas B.C."/>
            <person name="Baker B.J."/>
            <person name="Piceno Y.M."/>
            <person name="Andersen G.L."/>
            <person name="Banfield J.F."/>
        </authorList>
    </citation>
    <scope>NUCLEOTIDE SEQUENCE [LARGE SCALE GENOMIC DNA]</scope>
</reference>
<dbReference type="InterPro" id="IPR045864">
    <property type="entry name" value="aa-tRNA-synth_II/BPL/LPL"/>
</dbReference>
<dbReference type="Proteomes" id="UP000053469">
    <property type="component" value="Unassembled WGS sequence"/>
</dbReference>
<dbReference type="EMBL" id="LGGI01000003">
    <property type="protein sequence ID" value="KUK67558.1"/>
    <property type="molecule type" value="Genomic_DNA"/>
</dbReference>
<dbReference type="AlphaFoldDB" id="A0A101H022"/>